<dbReference type="CDD" id="cd17321">
    <property type="entry name" value="MFS_MMR_MDR_like"/>
    <property type="match status" value="1"/>
</dbReference>
<evidence type="ECO:0000256" key="1">
    <source>
        <dbReference type="ARBA" id="ARBA00004651"/>
    </source>
</evidence>
<feature type="transmembrane region" description="Helical" evidence="7">
    <location>
        <begin position="108"/>
        <end position="131"/>
    </location>
</feature>
<evidence type="ECO:0000256" key="3">
    <source>
        <dbReference type="ARBA" id="ARBA00022475"/>
    </source>
</evidence>
<evidence type="ECO:0000256" key="6">
    <source>
        <dbReference type="ARBA" id="ARBA00023136"/>
    </source>
</evidence>
<evidence type="ECO:0000256" key="7">
    <source>
        <dbReference type="SAM" id="Phobius"/>
    </source>
</evidence>
<comment type="subcellular location">
    <subcellularLocation>
        <location evidence="1">Cell membrane</location>
        <topology evidence="1">Multi-pass membrane protein</topology>
    </subcellularLocation>
</comment>
<feature type="transmembrane region" description="Helical" evidence="7">
    <location>
        <begin position="230"/>
        <end position="253"/>
    </location>
</feature>
<feature type="transmembrane region" description="Helical" evidence="7">
    <location>
        <begin position="83"/>
        <end position="102"/>
    </location>
</feature>
<dbReference type="SUPFAM" id="SSF103473">
    <property type="entry name" value="MFS general substrate transporter"/>
    <property type="match status" value="1"/>
</dbReference>
<dbReference type="InterPro" id="IPR011701">
    <property type="entry name" value="MFS"/>
</dbReference>
<dbReference type="PROSITE" id="PS50850">
    <property type="entry name" value="MFS"/>
    <property type="match status" value="1"/>
</dbReference>
<dbReference type="InterPro" id="IPR036259">
    <property type="entry name" value="MFS_trans_sf"/>
</dbReference>
<evidence type="ECO:0000313" key="10">
    <source>
        <dbReference type="Proteomes" id="UP001501074"/>
    </source>
</evidence>
<dbReference type="InterPro" id="IPR020846">
    <property type="entry name" value="MFS_dom"/>
</dbReference>
<dbReference type="Pfam" id="PF07690">
    <property type="entry name" value="MFS_1"/>
    <property type="match status" value="1"/>
</dbReference>
<feature type="transmembrane region" description="Helical" evidence="7">
    <location>
        <begin position="363"/>
        <end position="382"/>
    </location>
</feature>
<dbReference type="RefSeq" id="WP_231488967.1">
    <property type="nucleotide sequence ID" value="NZ_BAAAZO010000005.1"/>
</dbReference>
<feature type="transmembrane region" description="Helical" evidence="7">
    <location>
        <begin position="143"/>
        <end position="164"/>
    </location>
</feature>
<feature type="transmembrane region" description="Helical" evidence="7">
    <location>
        <begin position="452"/>
        <end position="470"/>
    </location>
</feature>
<dbReference type="InterPro" id="IPR004638">
    <property type="entry name" value="EmrB-like"/>
</dbReference>
<feature type="transmembrane region" description="Helical" evidence="7">
    <location>
        <begin position="204"/>
        <end position="224"/>
    </location>
</feature>
<evidence type="ECO:0000256" key="4">
    <source>
        <dbReference type="ARBA" id="ARBA00022692"/>
    </source>
</evidence>
<feature type="transmembrane region" description="Helical" evidence="7">
    <location>
        <begin position="274"/>
        <end position="297"/>
    </location>
</feature>
<dbReference type="Gene3D" id="1.20.1250.20">
    <property type="entry name" value="MFS general substrate transporter like domains"/>
    <property type="match status" value="1"/>
</dbReference>
<keyword evidence="3" id="KW-1003">Cell membrane</keyword>
<dbReference type="NCBIfam" id="TIGR00711">
    <property type="entry name" value="efflux_EmrB"/>
    <property type="match status" value="1"/>
</dbReference>
<keyword evidence="10" id="KW-1185">Reference proteome</keyword>
<feature type="transmembrane region" description="Helical" evidence="7">
    <location>
        <begin position="309"/>
        <end position="331"/>
    </location>
</feature>
<proteinExistence type="predicted"/>
<dbReference type="Proteomes" id="UP001501074">
    <property type="component" value="Unassembled WGS sequence"/>
</dbReference>
<accession>A0ABP6ZMX2</accession>
<sequence>MPLPENSHSTANPRRWLVLGVVGVAQLMVVLDATIVNIALPSAQTDLGFGDDVRQWVISAYAIAFGALLLLGGRLGDVFGRRLAFVVGLLGFAAASAIGGLANSFELLVIARVLQGMFGALLAPAALAIVATTFTDPAERGKAFGVFSAIAGIGAGLGLLLGGALTDLLSWRWCLLVNLVFALPAALGARMIDRDERPATRAKLDVPGALTISLGLFLIVYGVSRAEQDGWTSAVTLACLIAGVILVAAFAVIESRGTHPLLPLRVLTHRVRAGAFLGLAVLSVTMFGVFLFLTFYLQQNLQYSPMKTGVAFMPLNITIFIMSGLTATMLLPRITPRILIPVGLFLVAGGSVLLAQLDTTSGYADGVLPALIVAGLGAGILYPTTFATGTQGIAPQDTGVASAALNTAQQLGGSIGIAFLSTMFADFVADAFTSDPSTNPAQAVIDGYVGVFWWAAGISAVASVIALALIKVSPGDRAAAGDQQPTMSAIH</sequence>
<feature type="transmembrane region" description="Helical" evidence="7">
    <location>
        <begin position="16"/>
        <end position="41"/>
    </location>
</feature>
<feature type="transmembrane region" description="Helical" evidence="7">
    <location>
        <begin position="338"/>
        <end position="357"/>
    </location>
</feature>
<keyword evidence="6 7" id="KW-0472">Membrane</keyword>
<reference evidence="10" key="1">
    <citation type="journal article" date="2019" name="Int. J. Syst. Evol. Microbiol.">
        <title>The Global Catalogue of Microorganisms (GCM) 10K type strain sequencing project: providing services to taxonomists for standard genome sequencing and annotation.</title>
        <authorList>
            <consortium name="The Broad Institute Genomics Platform"/>
            <consortium name="The Broad Institute Genome Sequencing Center for Infectious Disease"/>
            <person name="Wu L."/>
            <person name="Ma J."/>
        </authorList>
    </citation>
    <scope>NUCLEOTIDE SEQUENCE [LARGE SCALE GENOMIC DNA]</scope>
    <source>
        <strain evidence="10">JCM 16902</strain>
    </source>
</reference>
<feature type="transmembrane region" description="Helical" evidence="7">
    <location>
        <begin position="170"/>
        <end position="192"/>
    </location>
</feature>
<gene>
    <name evidence="9" type="ORF">GCM10022223_33950</name>
</gene>
<organism evidence="9 10">
    <name type="scientific">Kineosporia mesophila</name>
    <dbReference type="NCBI Taxonomy" id="566012"/>
    <lineage>
        <taxon>Bacteria</taxon>
        <taxon>Bacillati</taxon>
        <taxon>Actinomycetota</taxon>
        <taxon>Actinomycetes</taxon>
        <taxon>Kineosporiales</taxon>
        <taxon>Kineosporiaceae</taxon>
        <taxon>Kineosporia</taxon>
    </lineage>
</organism>
<evidence type="ECO:0000256" key="2">
    <source>
        <dbReference type="ARBA" id="ARBA00022448"/>
    </source>
</evidence>
<feature type="transmembrane region" description="Helical" evidence="7">
    <location>
        <begin position="411"/>
        <end position="432"/>
    </location>
</feature>
<keyword evidence="2" id="KW-0813">Transport</keyword>
<evidence type="ECO:0000259" key="8">
    <source>
        <dbReference type="PROSITE" id="PS50850"/>
    </source>
</evidence>
<dbReference type="PANTHER" id="PTHR42718:SF46">
    <property type="entry name" value="BLR6921 PROTEIN"/>
    <property type="match status" value="1"/>
</dbReference>
<keyword evidence="5 7" id="KW-1133">Transmembrane helix</keyword>
<dbReference type="EMBL" id="BAAAZO010000005">
    <property type="protein sequence ID" value="GAA3614909.1"/>
    <property type="molecule type" value="Genomic_DNA"/>
</dbReference>
<comment type="caution">
    <text evidence="9">The sequence shown here is derived from an EMBL/GenBank/DDBJ whole genome shotgun (WGS) entry which is preliminary data.</text>
</comment>
<protein>
    <submittedName>
        <fullName evidence="9">MFS transporter</fullName>
    </submittedName>
</protein>
<evidence type="ECO:0000313" key="9">
    <source>
        <dbReference type="EMBL" id="GAA3614909.1"/>
    </source>
</evidence>
<name>A0ABP6ZMX2_9ACTN</name>
<feature type="transmembrane region" description="Helical" evidence="7">
    <location>
        <begin position="53"/>
        <end position="71"/>
    </location>
</feature>
<dbReference type="Gene3D" id="1.20.1720.10">
    <property type="entry name" value="Multidrug resistance protein D"/>
    <property type="match status" value="1"/>
</dbReference>
<dbReference type="PANTHER" id="PTHR42718">
    <property type="entry name" value="MAJOR FACILITATOR SUPERFAMILY MULTIDRUG TRANSPORTER MFSC"/>
    <property type="match status" value="1"/>
</dbReference>
<keyword evidence="4 7" id="KW-0812">Transmembrane</keyword>
<evidence type="ECO:0000256" key="5">
    <source>
        <dbReference type="ARBA" id="ARBA00022989"/>
    </source>
</evidence>
<feature type="domain" description="Major facilitator superfamily (MFS) profile" evidence="8">
    <location>
        <begin position="18"/>
        <end position="474"/>
    </location>
</feature>